<dbReference type="Gene3D" id="3.10.50.40">
    <property type="match status" value="1"/>
</dbReference>
<keyword evidence="2 3" id="KW-0697">Rotamase</keyword>
<protein>
    <recommendedName>
        <fullName evidence="4">Peptidyl-prolyl cis-trans isomerase</fullName>
        <ecNumber evidence="4">5.2.1.8</ecNumber>
    </recommendedName>
</protein>
<gene>
    <name evidence="6" type="ORF">SAMN05421766_102431</name>
</gene>
<organism evidence="6 7">
    <name type="scientific">Zobellia uliginosa</name>
    <dbReference type="NCBI Taxonomy" id="143224"/>
    <lineage>
        <taxon>Bacteria</taxon>
        <taxon>Pseudomonadati</taxon>
        <taxon>Bacteroidota</taxon>
        <taxon>Flavobacteriia</taxon>
        <taxon>Flavobacteriales</taxon>
        <taxon>Flavobacteriaceae</taxon>
        <taxon>Zobellia</taxon>
    </lineage>
</organism>
<dbReference type="EMBL" id="FTOB01000002">
    <property type="protein sequence ID" value="SIS50022.1"/>
    <property type="molecule type" value="Genomic_DNA"/>
</dbReference>
<dbReference type="EC" id="5.2.1.8" evidence="4"/>
<comment type="catalytic activity">
    <reaction evidence="1 3 4">
        <text>[protein]-peptidylproline (omega=180) = [protein]-peptidylproline (omega=0)</text>
        <dbReference type="Rhea" id="RHEA:16237"/>
        <dbReference type="Rhea" id="RHEA-COMP:10747"/>
        <dbReference type="Rhea" id="RHEA-COMP:10748"/>
        <dbReference type="ChEBI" id="CHEBI:83833"/>
        <dbReference type="ChEBI" id="CHEBI:83834"/>
        <dbReference type="EC" id="5.2.1.8"/>
    </reaction>
</comment>
<comment type="similarity">
    <text evidence="4">Belongs to the FKBP-type PPIase family.</text>
</comment>
<dbReference type="SUPFAM" id="SSF54534">
    <property type="entry name" value="FKBP-like"/>
    <property type="match status" value="1"/>
</dbReference>
<evidence type="ECO:0000259" key="5">
    <source>
        <dbReference type="PROSITE" id="PS50059"/>
    </source>
</evidence>
<dbReference type="InterPro" id="IPR019869">
    <property type="entry name" value="Motility-assoc_PPIase_GldI"/>
</dbReference>
<evidence type="ECO:0000256" key="2">
    <source>
        <dbReference type="ARBA" id="ARBA00023110"/>
    </source>
</evidence>
<evidence type="ECO:0000256" key="1">
    <source>
        <dbReference type="ARBA" id="ARBA00000971"/>
    </source>
</evidence>
<comment type="caution">
    <text evidence="6">The sequence shown here is derived from an EMBL/GenBank/DDBJ whole genome shotgun (WGS) entry which is preliminary data.</text>
</comment>
<dbReference type="PROSITE" id="PS51257">
    <property type="entry name" value="PROKAR_LIPOPROTEIN"/>
    <property type="match status" value="1"/>
</dbReference>
<dbReference type="Pfam" id="PF00254">
    <property type="entry name" value="FKBP_C"/>
    <property type="match status" value="1"/>
</dbReference>
<sequence>MRIVSVLFLIVLVGCGGPEARRPVEVKSGSFFKQSVKRSKELLAKEEKMIQDIIDRDTVHEYAHSASGSWFYYDVKNDTDEYTPQTDDLVVMSYNLVGFNNDTIYSMDDIGVLKYKVDKQELFPGLRNSVKMLKEGETATFLFPSSLAYGYHGDNDRIGINVPVKATVSVMKIEKKEDQEAAE</sequence>
<keyword evidence="3 4" id="KW-0413">Isomerase</keyword>
<evidence type="ECO:0000313" key="6">
    <source>
        <dbReference type="EMBL" id="SIS50022.1"/>
    </source>
</evidence>
<dbReference type="PROSITE" id="PS50059">
    <property type="entry name" value="FKBP_PPIASE"/>
    <property type="match status" value="1"/>
</dbReference>
<evidence type="ECO:0000313" key="7">
    <source>
        <dbReference type="Proteomes" id="UP000185728"/>
    </source>
</evidence>
<name>A0ABY1KMI5_9FLAO</name>
<evidence type="ECO:0000256" key="3">
    <source>
        <dbReference type="PROSITE-ProRule" id="PRU00277"/>
    </source>
</evidence>
<proteinExistence type="inferred from homology"/>
<feature type="domain" description="PPIase FKBP-type" evidence="5">
    <location>
        <begin position="87"/>
        <end position="174"/>
    </location>
</feature>
<accession>A0ABY1KMI5</accession>
<keyword evidence="7" id="KW-1185">Reference proteome</keyword>
<dbReference type="RefSeq" id="WP_083690396.1">
    <property type="nucleotide sequence ID" value="NZ_FTOB01000002.1"/>
</dbReference>
<evidence type="ECO:0000256" key="4">
    <source>
        <dbReference type="RuleBase" id="RU003915"/>
    </source>
</evidence>
<dbReference type="InterPro" id="IPR046357">
    <property type="entry name" value="PPIase_dom_sf"/>
</dbReference>
<dbReference type="InterPro" id="IPR001179">
    <property type="entry name" value="PPIase_FKBP_dom"/>
</dbReference>
<dbReference type="Proteomes" id="UP000185728">
    <property type="component" value="Unassembled WGS sequence"/>
</dbReference>
<dbReference type="NCBIfam" id="TIGR03516">
    <property type="entry name" value="ppisom_GldI"/>
    <property type="match status" value="1"/>
</dbReference>
<reference evidence="6 7" key="1">
    <citation type="submission" date="2017-01" db="EMBL/GenBank/DDBJ databases">
        <authorList>
            <person name="Varghese N."/>
            <person name="Submissions S."/>
        </authorList>
    </citation>
    <scope>NUCLEOTIDE SEQUENCE [LARGE SCALE GENOMIC DNA]</scope>
    <source>
        <strain evidence="6 7">DSM 2061</strain>
    </source>
</reference>